<protein>
    <submittedName>
        <fullName evidence="1">Uncharacterized protein</fullName>
    </submittedName>
</protein>
<gene>
    <name evidence="1" type="ORF">M752DRAFT_154614</name>
</gene>
<accession>A0A370PM40</accession>
<keyword evidence="2" id="KW-1185">Reference proteome</keyword>
<dbReference type="Proteomes" id="UP000254937">
    <property type="component" value="Unassembled WGS sequence"/>
</dbReference>
<evidence type="ECO:0000313" key="1">
    <source>
        <dbReference type="EMBL" id="RDK43248.1"/>
    </source>
</evidence>
<proteinExistence type="predicted"/>
<name>A0A370PM40_ASPPH</name>
<reference evidence="1 2" key="1">
    <citation type="submission" date="2018-07" db="EMBL/GenBank/DDBJ databases">
        <title>Section-level genome sequencing of Aspergillus section Nigri to investigate inter- and intra-species variation.</title>
        <authorList>
            <consortium name="DOE Joint Genome Institute"/>
            <person name="Vesth T.C."/>
            <person name="Nybo J.L."/>
            <person name="Theobald S."/>
            <person name="Frisvad J.C."/>
            <person name="Larsen T.O."/>
            <person name="Nielsen K.F."/>
            <person name="Hoof J.B."/>
            <person name="Brandl J."/>
            <person name="Salamov A."/>
            <person name="Riley R."/>
            <person name="Gladden J.M."/>
            <person name="Phatale P."/>
            <person name="Nielsen M.T."/>
            <person name="Lyhne E.K."/>
            <person name="Kogle M.E."/>
            <person name="Strasser K."/>
            <person name="McDonnell E."/>
            <person name="Barry K."/>
            <person name="Clum A."/>
            <person name="Chen C."/>
            <person name="Nolan M."/>
            <person name="Sandor L."/>
            <person name="Kuo A."/>
            <person name="Lipzen A."/>
            <person name="Hainaut M."/>
            <person name="Drula E."/>
            <person name="Tsang A."/>
            <person name="Magnuson J.K."/>
            <person name="Henrissat B."/>
            <person name="Wiebenga A."/>
            <person name="Simmons B.A."/>
            <person name="Makela M.R."/>
            <person name="De vries R.P."/>
            <person name="Grigoriev I.V."/>
            <person name="Mortensen U.H."/>
            <person name="Baker S.E."/>
            <person name="Andersen M.R."/>
        </authorList>
    </citation>
    <scope>NUCLEOTIDE SEQUENCE [LARGE SCALE GENOMIC DNA]</scope>
    <source>
        <strain evidence="1 2">ATCC 13157</strain>
    </source>
</reference>
<evidence type="ECO:0000313" key="2">
    <source>
        <dbReference type="Proteomes" id="UP000254937"/>
    </source>
</evidence>
<dbReference type="AlphaFoldDB" id="A0A370PM40"/>
<sequence>MVITTTITITTKEGGEGMKHNKRTSRTGKSLWTGRRDTVVRKKSHVAVIGFIWQAGHQSVSLSSSNPSTSGSAALVVLRSIRTPRLPIPVSLSILPSSVHFMTFYNILSFCLIFSA</sequence>
<organism evidence="1 2">
    <name type="scientific">Aspergillus phoenicis ATCC 13157</name>
    <dbReference type="NCBI Taxonomy" id="1353007"/>
    <lineage>
        <taxon>Eukaryota</taxon>
        <taxon>Fungi</taxon>
        <taxon>Dikarya</taxon>
        <taxon>Ascomycota</taxon>
        <taxon>Pezizomycotina</taxon>
        <taxon>Eurotiomycetes</taxon>
        <taxon>Eurotiomycetidae</taxon>
        <taxon>Eurotiales</taxon>
        <taxon>Aspergillaceae</taxon>
        <taxon>Aspergillus</taxon>
    </lineage>
</organism>
<dbReference type="EMBL" id="KZ851851">
    <property type="protein sequence ID" value="RDK43248.1"/>
    <property type="molecule type" value="Genomic_DNA"/>
</dbReference>